<dbReference type="InterPro" id="IPR032466">
    <property type="entry name" value="Metal_Hydrolase"/>
</dbReference>
<keyword evidence="1" id="KW-0732">Signal</keyword>
<evidence type="ECO:0000256" key="1">
    <source>
        <dbReference type="SAM" id="SignalP"/>
    </source>
</evidence>
<name>A0A1V2GWM8_9PROT</name>
<feature type="domain" description="Amidohydrolase-related" evidence="2">
    <location>
        <begin position="50"/>
        <end position="329"/>
    </location>
</feature>
<feature type="signal peptide" evidence="1">
    <location>
        <begin position="1"/>
        <end position="25"/>
    </location>
</feature>
<evidence type="ECO:0000313" key="3">
    <source>
        <dbReference type="EMBL" id="ONG47365.1"/>
    </source>
</evidence>
<sequence length="329" mass="35063">MMTRRQGLITAAALGATGLSRGAAAQGAAAPATAPTVRTPVNFQVPPGACDCHTHVFPDPQKFPFWSGRVYTPPIATADDLLNLQRALHLDRVVIVQPSVYGTDNAATLDGLRQLGARRARGVAVIGPQTTAQELDRMQQAGIRGIRVNLETGGITDPARAAQVLEAALAQIQGRPWHLQVYARLPLIEALQDRLSGLPMPVVFDHFAGAQASAGVDQPGFAAVLTLVRSGRAYVKISGAYRASEEAPDYPKVAPLARALIEANPDRIVWGTDWPHPDSAVLAGRAATDIAAPVPVDDGRVLNLLTDWAPEAAVRQRILVDNPARLYDF</sequence>
<keyword evidence="4" id="KW-1185">Reference proteome</keyword>
<dbReference type="Proteomes" id="UP000188879">
    <property type="component" value="Unassembled WGS sequence"/>
</dbReference>
<evidence type="ECO:0000259" key="2">
    <source>
        <dbReference type="Pfam" id="PF04909"/>
    </source>
</evidence>
<dbReference type="SUPFAM" id="SSF51556">
    <property type="entry name" value="Metallo-dependent hydrolases"/>
    <property type="match status" value="1"/>
</dbReference>
<dbReference type="RefSeq" id="WP_076959764.1">
    <property type="nucleotide sequence ID" value="NZ_MLCO01000281.1"/>
</dbReference>
<dbReference type="PANTHER" id="PTHR35563:SF2">
    <property type="entry name" value="BARREL METAL-DEPENDENT HYDROLASE, PUTATIVE (AFU_ORTHOLOGUE AFUA_1G16240)-RELATED"/>
    <property type="match status" value="1"/>
</dbReference>
<dbReference type="OrthoDB" id="9787654at2"/>
<dbReference type="EMBL" id="MLCO01000281">
    <property type="protein sequence ID" value="ONG47365.1"/>
    <property type="molecule type" value="Genomic_DNA"/>
</dbReference>
<comment type="caution">
    <text evidence="3">The sequence shown here is derived from an EMBL/GenBank/DDBJ whole genome shotgun (WGS) entry which is preliminary data.</text>
</comment>
<feature type="chain" id="PRO_5012956949" evidence="1">
    <location>
        <begin position="26"/>
        <end position="329"/>
    </location>
</feature>
<gene>
    <name evidence="3" type="ORF">BKE38_23735</name>
</gene>
<evidence type="ECO:0000313" key="4">
    <source>
        <dbReference type="Proteomes" id="UP000188879"/>
    </source>
</evidence>
<keyword evidence="3" id="KW-0378">Hydrolase</keyword>
<organism evidence="3 4">
    <name type="scientific">Teichococcus deserti</name>
    <dbReference type="NCBI Taxonomy" id="1817963"/>
    <lineage>
        <taxon>Bacteria</taxon>
        <taxon>Pseudomonadati</taxon>
        <taxon>Pseudomonadota</taxon>
        <taxon>Alphaproteobacteria</taxon>
        <taxon>Acetobacterales</taxon>
        <taxon>Roseomonadaceae</taxon>
        <taxon>Roseomonas</taxon>
    </lineage>
</organism>
<dbReference type="AlphaFoldDB" id="A0A1V2GWM8"/>
<accession>A0A1V2GWM8</accession>
<dbReference type="GO" id="GO:0016787">
    <property type="term" value="F:hydrolase activity"/>
    <property type="evidence" value="ECO:0007669"/>
    <property type="project" value="UniProtKB-KW"/>
</dbReference>
<dbReference type="InterPro" id="IPR052358">
    <property type="entry name" value="Aro_Compnd_Degr_Hydrolases"/>
</dbReference>
<dbReference type="Pfam" id="PF04909">
    <property type="entry name" value="Amidohydro_2"/>
    <property type="match status" value="1"/>
</dbReference>
<dbReference type="InterPro" id="IPR006311">
    <property type="entry name" value="TAT_signal"/>
</dbReference>
<reference evidence="3 4" key="1">
    <citation type="submission" date="2016-10" db="EMBL/GenBank/DDBJ databases">
        <title>Draft Genome sequence of Roseomonas sp. strain M3.</title>
        <authorList>
            <person name="Subhash Y."/>
            <person name="Lee S."/>
        </authorList>
    </citation>
    <scope>NUCLEOTIDE SEQUENCE [LARGE SCALE GENOMIC DNA]</scope>
    <source>
        <strain evidence="3 4">M3</strain>
    </source>
</reference>
<dbReference type="Gene3D" id="3.20.20.140">
    <property type="entry name" value="Metal-dependent hydrolases"/>
    <property type="match status" value="1"/>
</dbReference>
<protein>
    <submittedName>
        <fullName evidence="3">Hydrolase</fullName>
    </submittedName>
</protein>
<dbReference type="PROSITE" id="PS51318">
    <property type="entry name" value="TAT"/>
    <property type="match status" value="1"/>
</dbReference>
<dbReference type="InterPro" id="IPR006680">
    <property type="entry name" value="Amidohydro-rel"/>
</dbReference>
<dbReference type="PANTHER" id="PTHR35563">
    <property type="entry name" value="BARREL METAL-DEPENDENT HYDROLASE, PUTATIVE (AFU_ORTHOLOGUE AFUA_1G16240)-RELATED"/>
    <property type="match status" value="1"/>
</dbReference>
<proteinExistence type="predicted"/>